<keyword evidence="9" id="KW-1185">Reference proteome</keyword>
<sequence>MKKLIKNFVLFCGIYAIAQGSHCTIALAANNMDKSSNVSTVTASTSLDTNKDISNSKTIDGNTNSSNDKSTSENNTPEKANSNVNQSTNYDTIVKVSIPVSKKWKISFNQPVDVNSLSGKIRLVDNNNTEVPLTFSSTDCGMSVIVSPTNVCNPDTDYTLTISGNIVSRYNRKLKNPTVVEFKTAPVISSIDNISVTINQQDDYTLPTQVTAKMSNNTTTSVNVSWDKSVDTTSIPGVYAYTGTVDGYSKPVTLNLTIKAFEPVPSIMNDYRIQSQIGTNLYNYLMNYDNRQSVLDRAIELHGGDTSNNCVFYASEALRRAGMTDLPESVANTNQLTSQLQSRGWQTSTDLSKLLPGDICFTISYGNGPTHTYTFMKWVDPKSFDYAYICDNQGYDYNGDAYHKRNIDFQTPTKDAISYFMYLA</sequence>
<accession>A0A162L2C4</accession>
<evidence type="ECO:0000256" key="2">
    <source>
        <dbReference type="SAM" id="MobiDB-lite"/>
    </source>
</evidence>
<dbReference type="EMBL" id="LROR01000082">
    <property type="protein sequence ID" value="OBR91060.1"/>
    <property type="molecule type" value="Genomic_DNA"/>
</dbReference>
<dbReference type="InterPro" id="IPR032812">
    <property type="entry name" value="SbsA_Ig"/>
</dbReference>
<reference evidence="6 8" key="1">
    <citation type="journal article" date="2015" name="Biotechnol. Bioeng.">
        <title>Genome sequence and phenotypic characterization of Caulobacter segnis.</title>
        <authorList>
            <person name="Patel S."/>
            <person name="Fletcher B."/>
            <person name="Scott D.C."/>
            <person name="Ely B."/>
        </authorList>
    </citation>
    <scope>NUCLEOTIDE SEQUENCE [LARGE SCALE GENOMIC DNA]</scope>
    <source>
        <strain evidence="6 8">PS02</strain>
    </source>
</reference>
<feature type="domain" description="Bacterial Ig-like" evidence="4">
    <location>
        <begin position="191"/>
        <end position="248"/>
    </location>
</feature>
<dbReference type="Proteomes" id="UP000077384">
    <property type="component" value="Unassembled WGS sequence"/>
</dbReference>
<dbReference type="Proteomes" id="UP000093694">
    <property type="component" value="Unassembled WGS sequence"/>
</dbReference>
<dbReference type="AlphaFoldDB" id="A0A162L2C4"/>
<gene>
    <name evidence="7" type="ORF">CLCOS_36370</name>
    <name evidence="6" type="ORF">WX73_02127</name>
</gene>
<evidence type="ECO:0000259" key="4">
    <source>
        <dbReference type="Pfam" id="PF07532"/>
    </source>
</evidence>
<feature type="region of interest" description="Disordered" evidence="2">
    <location>
        <begin position="51"/>
        <end position="86"/>
    </location>
</feature>
<organism evidence="6 8">
    <name type="scientific">Clostridium coskatii</name>
    <dbReference type="NCBI Taxonomy" id="1705578"/>
    <lineage>
        <taxon>Bacteria</taxon>
        <taxon>Bacillati</taxon>
        <taxon>Bacillota</taxon>
        <taxon>Clostridia</taxon>
        <taxon>Eubacteriales</taxon>
        <taxon>Clostridiaceae</taxon>
        <taxon>Clostridium</taxon>
    </lineage>
</organism>
<dbReference type="RefSeq" id="WP_063602087.1">
    <property type="nucleotide sequence ID" value="NZ_LITQ01000031.1"/>
</dbReference>
<name>A0A162L2C4_9CLOT</name>
<proteinExistence type="predicted"/>
<feature type="signal peptide" evidence="3">
    <location>
        <begin position="1"/>
        <end position="28"/>
    </location>
</feature>
<comment type="caution">
    <text evidence="6">The sequence shown here is derived from an EMBL/GenBank/DDBJ whole genome shotgun (WGS) entry which is preliminary data.</text>
</comment>
<feature type="domain" description="SbsA Ig-like" evidence="5">
    <location>
        <begin position="96"/>
        <end position="184"/>
    </location>
</feature>
<dbReference type="Gene3D" id="2.60.40.1220">
    <property type="match status" value="1"/>
</dbReference>
<dbReference type="EMBL" id="LITQ01000031">
    <property type="protein sequence ID" value="OAA90162.1"/>
    <property type="molecule type" value="Genomic_DNA"/>
</dbReference>
<keyword evidence="1 3" id="KW-0732">Signal</keyword>
<evidence type="ECO:0000313" key="9">
    <source>
        <dbReference type="Proteomes" id="UP000093694"/>
    </source>
</evidence>
<evidence type="ECO:0000256" key="1">
    <source>
        <dbReference type="ARBA" id="ARBA00022729"/>
    </source>
</evidence>
<evidence type="ECO:0000313" key="8">
    <source>
        <dbReference type="Proteomes" id="UP000077384"/>
    </source>
</evidence>
<dbReference type="InterPro" id="IPR014755">
    <property type="entry name" value="Cu-Rt/internalin_Ig-like"/>
</dbReference>
<reference evidence="7 9" key="2">
    <citation type="journal article" date="2016" name="Front. Microbiol.">
        <title>Industrial Acetogenic Biocatalysts: A Comparative Metabolic and Genomic Analysis.</title>
        <authorList>
            <person name="Bengelsdorf F."/>
            <person name="Poehlein A."/>
            <person name="Sonja S."/>
            <person name="Erz C."/>
            <person name="Hummel T."/>
            <person name="Hoffmeister S."/>
            <person name="Daniel R."/>
            <person name="Durre P."/>
        </authorList>
    </citation>
    <scope>NUCLEOTIDE SEQUENCE [LARGE SCALE GENOMIC DNA]</scope>
    <source>
        <strain evidence="7 9">PTA-10522</strain>
    </source>
</reference>
<dbReference type="Pfam" id="PF13205">
    <property type="entry name" value="Big_5"/>
    <property type="match status" value="1"/>
</dbReference>
<dbReference type="InterPro" id="IPR011081">
    <property type="entry name" value="Big_4"/>
</dbReference>
<evidence type="ECO:0000313" key="7">
    <source>
        <dbReference type="EMBL" id="OBR91060.1"/>
    </source>
</evidence>
<evidence type="ECO:0000259" key="5">
    <source>
        <dbReference type="Pfam" id="PF13205"/>
    </source>
</evidence>
<protein>
    <submittedName>
        <fullName evidence="6">Bacterial Ig-like domain (Group 4)</fullName>
    </submittedName>
</protein>
<dbReference type="Pfam" id="PF07532">
    <property type="entry name" value="Big_4"/>
    <property type="match status" value="1"/>
</dbReference>
<dbReference type="PATRIC" id="fig|1705578.3.peg.2385"/>
<evidence type="ECO:0000313" key="6">
    <source>
        <dbReference type="EMBL" id="OAA90162.1"/>
    </source>
</evidence>
<feature type="chain" id="PRO_5007837120" evidence="3">
    <location>
        <begin position="29"/>
        <end position="424"/>
    </location>
</feature>
<feature type="compositionally biased region" description="Polar residues" evidence="2">
    <location>
        <begin position="52"/>
        <end position="86"/>
    </location>
</feature>
<evidence type="ECO:0000256" key="3">
    <source>
        <dbReference type="SAM" id="SignalP"/>
    </source>
</evidence>